<feature type="transmembrane region" description="Helical" evidence="2">
    <location>
        <begin position="340"/>
        <end position="361"/>
    </location>
</feature>
<dbReference type="EMBL" id="CAJPDQ010000018">
    <property type="protein sequence ID" value="CAF9922680.1"/>
    <property type="molecule type" value="Genomic_DNA"/>
</dbReference>
<feature type="compositionally biased region" description="Polar residues" evidence="1">
    <location>
        <begin position="1"/>
        <end position="12"/>
    </location>
</feature>
<feature type="region of interest" description="Disordered" evidence="1">
    <location>
        <begin position="108"/>
        <end position="130"/>
    </location>
</feature>
<feature type="region of interest" description="Disordered" evidence="1">
    <location>
        <begin position="168"/>
        <end position="203"/>
    </location>
</feature>
<dbReference type="OrthoDB" id="5413188at2759"/>
<keyword evidence="2" id="KW-1133">Transmembrane helix</keyword>
<protein>
    <submittedName>
        <fullName evidence="3">Uncharacterized protein</fullName>
    </submittedName>
</protein>
<evidence type="ECO:0000313" key="4">
    <source>
        <dbReference type="Proteomes" id="UP000664169"/>
    </source>
</evidence>
<evidence type="ECO:0000313" key="3">
    <source>
        <dbReference type="EMBL" id="CAF9922680.1"/>
    </source>
</evidence>
<feature type="compositionally biased region" description="Basic residues" evidence="1">
    <location>
        <begin position="304"/>
        <end position="320"/>
    </location>
</feature>
<feature type="compositionally biased region" description="Low complexity" evidence="1">
    <location>
        <begin position="177"/>
        <end position="197"/>
    </location>
</feature>
<reference evidence="3" key="1">
    <citation type="submission" date="2021-03" db="EMBL/GenBank/DDBJ databases">
        <authorList>
            <person name="Tagirdzhanova G."/>
        </authorList>
    </citation>
    <scope>NUCLEOTIDE SEQUENCE</scope>
</reference>
<feature type="compositionally biased region" description="Basic and acidic residues" evidence="1">
    <location>
        <begin position="117"/>
        <end position="126"/>
    </location>
</feature>
<feature type="compositionally biased region" description="Low complexity" evidence="1">
    <location>
        <begin position="18"/>
        <end position="28"/>
    </location>
</feature>
<evidence type="ECO:0000256" key="1">
    <source>
        <dbReference type="SAM" id="MobiDB-lite"/>
    </source>
</evidence>
<evidence type="ECO:0000256" key="2">
    <source>
        <dbReference type="SAM" id="Phobius"/>
    </source>
</evidence>
<organism evidence="3 4">
    <name type="scientific">Gomphillus americanus</name>
    <dbReference type="NCBI Taxonomy" id="1940652"/>
    <lineage>
        <taxon>Eukaryota</taxon>
        <taxon>Fungi</taxon>
        <taxon>Dikarya</taxon>
        <taxon>Ascomycota</taxon>
        <taxon>Pezizomycotina</taxon>
        <taxon>Lecanoromycetes</taxon>
        <taxon>OSLEUM clade</taxon>
        <taxon>Ostropomycetidae</taxon>
        <taxon>Ostropales</taxon>
        <taxon>Graphidaceae</taxon>
        <taxon>Gomphilloideae</taxon>
        <taxon>Gomphillus</taxon>
    </lineage>
</organism>
<gene>
    <name evidence="3" type="ORF">GOMPHAMPRED_002642</name>
</gene>
<keyword evidence="2" id="KW-0472">Membrane</keyword>
<keyword evidence="2" id="KW-0812">Transmembrane</keyword>
<comment type="caution">
    <text evidence="3">The sequence shown here is derived from an EMBL/GenBank/DDBJ whole genome shotgun (WGS) entry which is preliminary data.</text>
</comment>
<feature type="region of interest" description="Disordered" evidence="1">
    <location>
        <begin position="239"/>
        <end position="265"/>
    </location>
</feature>
<dbReference type="Proteomes" id="UP000664169">
    <property type="component" value="Unassembled WGS sequence"/>
</dbReference>
<dbReference type="AlphaFoldDB" id="A0A8H3FFG8"/>
<keyword evidence="4" id="KW-1185">Reference proteome</keyword>
<sequence>MDSRYSFASHTESWVEVSSRPSSSSLSSAATDDVVALESRGLRDDGQRRRRRLFRPTITQVEGRIPSRTLDRNGSSTEEYGESEGDSDRIMTSSTEDLEPRFRVENLHNGTSSTKSRRLDCDRDSLPDSEDDIATALGRVDGSNFTPQPNIFSHPPSARLTHQEEDLYFPPLPSSHTSSSRPTIPASAASSSSGRPTQRARSHTPYNMLAPNASVDHDAALRASLSTLLSCAAAARGLHKGETQTAGPSRSTLPPRSRGSNRVEPVALRIIPESALTQIEEQPMISQSSPPVSNTPSSPSSLPSKRKSKSPMRDRRKKNRSIYGNNNEDVMSVSPTLTTWVVSAGVLVLFSAISFTAGYTLGKEVGRVDSMGNGGALNCAGEVGASGIGRGLTRRSTWRWGNASGIRA</sequence>
<feature type="compositionally biased region" description="Polar residues" evidence="1">
    <location>
        <begin position="243"/>
        <end position="260"/>
    </location>
</feature>
<feature type="compositionally biased region" description="Low complexity" evidence="1">
    <location>
        <begin position="286"/>
        <end position="303"/>
    </location>
</feature>
<name>A0A8H3FFG8_9LECA</name>
<proteinExistence type="predicted"/>
<feature type="region of interest" description="Disordered" evidence="1">
    <location>
        <begin position="282"/>
        <end position="329"/>
    </location>
</feature>
<accession>A0A8H3FFG8</accession>
<feature type="region of interest" description="Disordered" evidence="1">
    <location>
        <begin position="1"/>
        <end position="95"/>
    </location>
</feature>